<dbReference type="Gene3D" id="3.40.50.1000">
    <property type="entry name" value="HAD superfamily/HAD-like"/>
    <property type="match status" value="1"/>
</dbReference>
<dbReference type="GO" id="GO:0009264">
    <property type="term" value="P:deoxyribonucleotide catabolic process"/>
    <property type="evidence" value="ECO:0007669"/>
    <property type="project" value="InterPro"/>
</dbReference>
<reference evidence="2" key="1">
    <citation type="submission" date="2020-04" db="EMBL/GenBank/DDBJ databases">
        <authorList>
            <person name="Chiriac C."/>
            <person name="Salcher M."/>
            <person name="Ghai R."/>
            <person name="Kavagutti S V."/>
        </authorList>
    </citation>
    <scope>NUCLEOTIDE SEQUENCE</scope>
</reference>
<dbReference type="Pfam" id="PF06941">
    <property type="entry name" value="NT5C"/>
    <property type="match status" value="1"/>
</dbReference>
<evidence type="ECO:0000313" key="3">
    <source>
        <dbReference type="EMBL" id="CAB4165390.1"/>
    </source>
</evidence>
<organism evidence="2">
    <name type="scientific">uncultured Caudovirales phage</name>
    <dbReference type="NCBI Taxonomy" id="2100421"/>
    <lineage>
        <taxon>Viruses</taxon>
        <taxon>Duplodnaviria</taxon>
        <taxon>Heunggongvirae</taxon>
        <taxon>Uroviricota</taxon>
        <taxon>Caudoviricetes</taxon>
        <taxon>Peduoviridae</taxon>
        <taxon>Maltschvirus</taxon>
        <taxon>Maltschvirus maltsch</taxon>
    </lineage>
</organism>
<evidence type="ECO:0000313" key="2">
    <source>
        <dbReference type="EMBL" id="CAB4163844.1"/>
    </source>
</evidence>
<dbReference type="SUPFAM" id="SSF56784">
    <property type="entry name" value="HAD-like"/>
    <property type="match status" value="1"/>
</dbReference>
<evidence type="ECO:0000256" key="1">
    <source>
        <dbReference type="PIRSR" id="PIRSR610708-1"/>
    </source>
</evidence>
<feature type="active site" description="Nucleophile" evidence="1">
    <location>
        <position position="19"/>
    </location>
</feature>
<dbReference type="InterPro" id="IPR010708">
    <property type="entry name" value="5'(3')-deoxyribonucleotidase"/>
</dbReference>
<feature type="active site" description="Proton donor" evidence="1">
    <location>
        <position position="21"/>
    </location>
</feature>
<evidence type="ECO:0000313" key="5">
    <source>
        <dbReference type="EMBL" id="CAB4221527.1"/>
    </source>
</evidence>
<sequence length="178" mass="20766">MVAKSIGIDLLNMKTLYLDMDGVVADFNAYAIKTLKRNIDGDERWGLGEWNKLRDNQRLYRDLDKTPEADQLVEFCRAYCERYQYNLLFLTAIPMKNDVPWAFYDKAMWAQLRYPDIPVMFGPYSNDKQHHCRAGDILIDDRTINIEQWSAVGGHGILHKGNINFTLKQLNNITMEIE</sequence>
<accession>A0A6J5P8F7</accession>
<dbReference type="EMBL" id="LR797502">
    <property type="protein sequence ID" value="CAB4221527.1"/>
    <property type="molecule type" value="Genomic_DNA"/>
</dbReference>
<dbReference type="InterPro" id="IPR023214">
    <property type="entry name" value="HAD_sf"/>
</dbReference>
<name>A0A6J5P8F7_9CAUD</name>
<dbReference type="GO" id="GO:0008253">
    <property type="term" value="F:5'-nucleotidase activity"/>
    <property type="evidence" value="ECO:0007669"/>
    <property type="project" value="InterPro"/>
</dbReference>
<dbReference type="EMBL" id="LR797099">
    <property type="protein sequence ID" value="CAB4186854.1"/>
    <property type="molecule type" value="Genomic_DNA"/>
</dbReference>
<dbReference type="InterPro" id="IPR036412">
    <property type="entry name" value="HAD-like_sf"/>
</dbReference>
<proteinExistence type="predicted"/>
<gene>
    <name evidence="4" type="ORF">UFOVP1146_200</name>
    <name evidence="5" type="ORF">UFOVP1638_365</name>
    <name evidence="2" type="ORF">UFOVP812_113</name>
    <name evidence="3" type="ORF">UFOVP818_30</name>
</gene>
<dbReference type="EMBL" id="LR796758">
    <property type="protein sequence ID" value="CAB4163844.1"/>
    <property type="molecule type" value="Genomic_DNA"/>
</dbReference>
<dbReference type="EMBL" id="LR796776">
    <property type="protein sequence ID" value="CAB4165390.1"/>
    <property type="molecule type" value="Genomic_DNA"/>
</dbReference>
<protein>
    <submittedName>
        <fullName evidence="2">5'(3')-deoxyribonucleotidase</fullName>
    </submittedName>
</protein>
<evidence type="ECO:0000313" key="4">
    <source>
        <dbReference type="EMBL" id="CAB4186854.1"/>
    </source>
</evidence>